<dbReference type="Pfam" id="PF10604">
    <property type="entry name" value="Polyketide_cyc2"/>
    <property type="match status" value="1"/>
</dbReference>
<dbReference type="RefSeq" id="WP_184070270.1">
    <property type="nucleotide sequence ID" value="NZ_JACHNZ010000032.1"/>
</dbReference>
<name>A0A7W7F7U4_9SPHN</name>
<protein>
    <recommendedName>
        <fullName evidence="3">SRPBCC family protein</fullName>
    </recommendedName>
</protein>
<gene>
    <name evidence="1" type="ORF">GGQ98_002663</name>
</gene>
<dbReference type="AlphaFoldDB" id="A0A7W7F7U4"/>
<evidence type="ECO:0000313" key="1">
    <source>
        <dbReference type="EMBL" id="MBB4633034.1"/>
    </source>
</evidence>
<organism evidence="1 2">
    <name type="scientific">Sphingosinicella soli</name>
    <dbReference type="NCBI Taxonomy" id="333708"/>
    <lineage>
        <taxon>Bacteria</taxon>
        <taxon>Pseudomonadati</taxon>
        <taxon>Pseudomonadota</taxon>
        <taxon>Alphaproteobacteria</taxon>
        <taxon>Sphingomonadales</taxon>
        <taxon>Sphingosinicellaceae</taxon>
        <taxon>Sphingosinicella</taxon>
    </lineage>
</organism>
<evidence type="ECO:0000313" key="2">
    <source>
        <dbReference type="Proteomes" id="UP000566324"/>
    </source>
</evidence>
<dbReference type="EMBL" id="JACHNZ010000032">
    <property type="protein sequence ID" value="MBB4633034.1"/>
    <property type="molecule type" value="Genomic_DNA"/>
</dbReference>
<proteinExistence type="predicted"/>
<dbReference type="SUPFAM" id="SSF55961">
    <property type="entry name" value="Bet v1-like"/>
    <property type="match status" value="1"/>
</dbReference>
<comment type="caution">
    <text evidence="1">The sequence shown here is derived from an EMBL/GenBank/DDBJ whole genome shotgun (WGS) entry which is preliminary data.</text>
</comment>
<accession>A0A7W7F7U4</accession>
<sequence length="148" mass="16324">MITVERAVRVDAAASRVWTLFATQEGQRRAEEGFVSSIEFEGEGLGMVRTMRTEGHLADGYVKERLDHYDAAEMEMMFRIIDTGDIVPFADYCGFAKIIPAGPSACVLLMRSTFVPVDMPEAEARAISEENYRLFIANVHAAVAAGDV</sequence>
<dbReference type="InterPro" id="IPR019587">
    <property type="entry name" value="Polyketide_cyclase/dehydratase"/>
</dbReference>
<dbReference type="Gene3D" id="3.30.530.20">
    <property type="match status" value="1"/>
</dbReference>
<dbReference type="CDD" id="cd07821">
    <property type="entry name" value="PYR_PYL_RCAR_like"/>
    <property type="match status" value="1"/>
</dbReference>
<dbReference type="Proteomes" id="UP000566324">
    <property type="component" value="Unassembled WGS sequence"/>
</dbReference>
<keyword evidence="2" id="KW-1185">Reference proteome</keyword>
<evidence type="ECO:0008006" key="3">
    <source>
        <dbReference type="Google" id="ProtNLM"/>
    </source>
</evidence>
<dbReference type="InterPro" id="IPR023393">
    <property type="entry name" value="START-like_dom_sf"/>
</dbReference>
<reference evidence="1 2" key="1">
    <citation type="submission" date="2020-08" db="EMBL/GenBank/DDBJ databases">
        <title>Genomic Encyclopedia of Type Strains, Phase IV (KMG-IV): sequencing the most valuable type-strain genomes for metagenomic binning, comparative biology and taxonomic classification.</title>
        <authorList>
            <person name="Goeker M."/>
        </authorList>
    </citation>
    <scope>NUCLEOTIDE SEQUENCE [LARGE SCALE GENOMIC DNA]</scope>
    <source>
        <strain evidence="1 2">DSM 17328</strain>
    </source>
</reference>